<accession>A0AAV4LWN5</accession>
<evidence type="ECO:0000313" key="2">
    <source>
        <dbReference type="Proteomes" id="UP001497744"/>
    </source>
</evidence>
<reference evidence="1 2" key="1">
    <citation type="submission" date="2021-06" db="EMBL/GenBank/DDBJ databases">
        <title>Genome sequence of Babesia caballi.</title>
        <authorList>
            <person name="Yamagishi J."/>
            <person name="Kidaka T."/>
            <person name="Ochi A."/>
        </authorList>
    </citation>
    <scope>NUCLEOTIDE SEQUENCE [LARGE SCALE GENOMIC DNA]</scope>
    <source>
        <strain evidence="1">USDA-D6B2</strain>
    </source>
</reference>
<keyword evidence="2" id="KW-1185">Reference proteome</keyword>
<comment type="caution">
    <text evidence="1">The sequence shown here is derived from an EMBL/GenBank/DDBJ whole genome shotgun (WGS) entry which is preliminary data.</text>
</comment>
<organism evidence="1 2">
    <name type="scientific">Babesia caballi</name>
    <dbReference type="NCBI Taxonomy" id="5871"/>
    <lineage>
        <taxon>Eukaryota</taxon>
        <taxon>Sar</taxon>
        <taxon>Alveolata</taxon>
        <taxon>Apicomplexa</taxon>
        <taxon>Aconoidasida</taxon>
        <taxon>Piroplasmida</taxon>
        <taxon>Babesiidae</taxon>
        <taxon>Babesia</taxon>
    </lineage>
</organism>
<protein>
    <submittedName>
        <fullName evidence="1">Variant erythrocyte surface antigen-1 family protein</fullName>
    </submittedName>
</protein>
<dbReference type="Proteomes" id="UP001497744">
    <property type="component" value="Unassembled WGS sequence"/>
</dbReference>
<dbReference type="EMBL" id="BPLF01000002">
    <property type="protein sequence ID" value="GIX62879.1"/>
    <property type="molecule type" value="Genomic_DNA"/>
</dbReference>
<gene>
    <name evidence="1" type="ORF">BcabD6B2_23140</name>
</gene>
<proteinExistence type="predicted"/>
<dbReference type="GeneID" id="94194360"/>
<sequence length="325" mass="35813">MVSYVKTSLTQTPENLKEAIDWIRKIEQDNGINELANALKEVLDENVAKANKTTENISDWDFTDPRAFLVNLSLSSDPFEYNSEGHISQDDIYKVRDWAYSLGYGDLQRLISDVANGLKSFDTGIMQTIPQSSAYFYTVKLSDLEANDKNMCANILLAILPVVYGTLSYLYWRCTPSTRSSSRSTSWQNDNTTSDNGLRRYLMALGYSEKNLKSQKGSNIVSLLNGAFKAELSNANAASKQYYDAVLGMLQQTALASLSSNYSSNSPLTSLYLLSYRYLTYPLDDNSTADNTLLGLVGAVGLVGGAYGFDVGGFGTAVDRLLGFN</sequence>
<dbReference type="AlphaFoldDB" id="A0AAV4LWN5"/>
<name>A0AAV4LWN5_BABCB</name>
<evidence type="ECO:0000313" key="1">
    <source>
        <dbReference type="EMBL" id="GIX62879.1"/>
    </source>
</evidence>
<dbReference type="RefSeq" id="XP_067714948.1">
    <property type="nucleotide sequence ID" value="XM_067858847.1"/>
</dbReference>